<evidence type="ECO:0000256" key="5">
    <source>
        <dbReference type="ARBA" id="ARBA00022567"/>
    </source>
</evidence>
<keyword evidence="6 14" id="KW-0808">Transferase</keyword>
<feature type="region of interest" description="Disordered" evidence="12">
    <location>
        <begin position="240"/>
        <end position="263"/>
    </location>
</feature>
<protein>
    <recommendedName>
        <fullName evidence="3">phosphoribulokinase</fullName>
        <ecNumber evidence="3">2.7.1.19</ecNumber>
    </recommendedName>
    <alternativeName>
        <fullName evidence="10">Phosphopentokinase</fullName>
    </alternativeName>
</protein>
<comment type="pathway">
    <text evidence="1">Carbohydrate biosynthesis; Calvin cycle.</text>
</comment>
<evidence type="ECO:0000256" key="9">
    <source>
        <dbReference type="ARBA" id="ARBA00022840"/>
    </source>
</evidence>
<keyword evidence="7" id="KW-0547">Nucleotide-binding</keyword>
<keyword evidence="9" id="KW-0067">ATP-binding</keyword>
<keyword evidence="5" id="KW-0113">Calvin cycle</keyword>
<sequence length="263" mass="29388">CNYIDIMSQHLRHVRDGEPILKPVYGHGDGTFGRPEYVVPKRFAVIEGLLGYHTQELCDSHDVRVYLAPPEELRREWKIKRDTSKRGYDEEQVLAELDKREPDSAEFIRPQRRYADMIVSFLPGDDSEKLDAELTLSEGLAHPDMSVLLDEGGKRGVKLEEERSGGRRLFIPGDLDADAGAAIEEGIWEKMQFAQQLRTDRLGEFSVGEEKHRSESLAIVQVLILYHLVTAKAAVAVGGDEATARTDRQSAESETESAAPAAS</sequence>
<evidence type="ECO:0000256" key="10">
    <source>
        <dbReference type="ARBA" id="ARBA00031382"/>
    </source>
</evidence>
<evidence type="ECO:0000256" key="12">
    <source>
        <dbReference type="SAM" id="MobiDB-lite"/>
    </source>
</evidence>
<dbReference type="SUPFAM" id="SSF52540">
    <property type="entry name" value="P-loop containing nucleoside triphosphate hydrolases"/>
    <property type="match status" value="1"/>
</dbReference>
<dbReference type="GO" id="GO:0008974">
    <property type="term" value="F:phosphoribulokinase activity"/>
    <property type="evidence" value="ECO:0007669"/>
    <property type="project" value="UniProtKB-EC"/>
</dbReference>
<dbReference type="EC" id="2.7.1.19" evidence="3"/>
<evidence type="ECO:0000256" key="4">
    <source>
        <dbReference type="ARBA" id="ARBA00022531"/>
    </source>
</evidence>
<gene>
    <name evidence="14" type="ORF">AVDCRST_MAG67-231</name>
</gene>
<evidence type="ECO:0000256" key="11">
    <source>
        <dbReference type="ARBA" id="ARBA00047663"/>
    </source>
</evidence>
<name>A0A6J4RP14_9ACTN</name>
<evidence type="ECO:0000313" key="14">
    <source>
        <dbReference type="EMBL" id="CAA9473939.1"/>
    </source>
</evidence>
<feature type="domain" description="Phosphoribulokinase/uridine kinase" evidence="13">
    <location>
        <begin position="4"/>
        <end position="124"/>
    </location>
</feature>
<dbReference type="GO" id="GO:0005524">
    <property type="term" value="F:ATP binding"/>
    <property type="evidence" value="ECO:0007669"/>
    <property type="project" value="UniProtKB-KW"/>
</dbReference>
<organism evidence="14">
    <name type="scientific">uncultured Solirubrobacteraceae bacterium</name>
    <dbReference type="NCBI Taxonomy" id="1162706"/>
    <lineage>
        <taxon>Bacteria</taxon>
        <taxon>Bacillati</taxon>
        <taxon>Actinomycetota</taxon>
        <taxon>Thermoleophilia</taxon>
        <taxon>Solirubrobacterales</taxon>
        <taxon>Solirubrobacteraceae</taxon>
        <taxon>environmental samples</taxon>
    </lineage>
</organism>
<evidence type="ECO:0000256" key="2">
    <source>
        <dbReference type="ARBA" id="ARBA00009719"/>
    </source>
</evidence>
<dbReference type="GO" id="GO:0019253">
    <property type="term" value="P:reductive pentose-phosphate cycle"/>
    <property type="evidence" value="ECO:0007669"/>
    <property type="project" value="UniProtKB-KW"/>
</dbReference>
<evidence type="ECO:0000256" key="6">
    <source>
        <dbReference type="ARBA" id="ARBA00022679"/>
    </source>
</evidence>
<evidence type="ECO:0000256" key="1">
    <source>
        <dbReference type="ARBA" id="ARBA00005215"/>
    </source>
</evidence>
<comment type="catalytic activity">
    <reaction evidence="11">
        <text>D-ribulose 5-phosphate + ATP = D-ribulose 1,5-bisphosphate + ADP + H(+)</text>
        <dbReference type="Rhea" id="RHEA:19365"/>
        <dbReference type="ChEBI" id="CHEBI:15378"/>
        <dbReference type="ChEBI" id="CHEBI:30616"/>
        <dbReference type="ChEBI" id="CHEBI:57870"/>
        <dbReference type="ChEBI" id="CHEBI:58121"/>
        <dbReference type="ChEBI" id="CHEBI:456216"/>
        <dbReference type="EC" id="2.7.1.19"/>
    </reaction>
</comment>
<dbReference type="InterPro" id="IPR027417">
    <property type="entry name" value="P-loop_NTPase"/>
</dbReference>
<dbReference type="Gene3D" id="3.40.50.300">
    <property type="entry name" value="P-loop containing nucleotide triphosphate hydrolases"/>
    <property type="match status" value="1"/>
</dbReference>
<keyword evidence="4" id="KW-0602">Photosynthesis</keyword>
<comment type="similarity">
    <text evidence="2">Belongs to the phosphoribulokinase family.</text>
</comment>
<feature type="compositionally biased region" description="Basic and acidic residues" evidence="12">
    <location>
        <begin position="242"/>
        <end position="251"/>
    </location>
</feature>
<accession>A0A6J4RP14</accession>
<proteinExistence type="inferred from homology"/>
<dbReference type="AlphaFoldDB" id="A0A6J4RP14"/>
<evidence type="ECO:0000259" key="13">
    <source>
        <dbReference type="Pfam" id="PF00485"/>
    </source>
</evidence>
<dbReference type="PRINTS" id="PR00478">
    <property type="entry name" value="PHRIBLKINASE"/>
</dbReference>
<dbReference type="PANTHER" id="PTHR10285">
    <property type="entry name" value="URIDINE KINASE"/>
    <property type="match status" value="1"/>
</dbReference>
<reference evidence="14" key="1">
    <citation type="submission" date="2020-02" db="EMBL/GenBank/DDBJ databases">
        <authorList>
            <person name="Meier V. D."/>
        </authorList>
    </citation>
    <scope>NUCLEOTIDE SEQUENCE</scope>
    <source>
        <strain evidence="14">AVDCRST_MAG67</strain>
    </source>
</reference>
<feature type="non-terminal residue" evidence="14">
    <location>
        <position position="1"/>
    </location>
</feature>
<dbReference type="InterPro" id="IPR006083">
    <property type="entry name" value="PRK/URK"/>
</dbReference>
<evidence type="ECO:0000256" key="7">
    <source>
        <dbReference type="ARBA" id="ARBA00022741"/>
    </source>
</evidence>
<dbReference type="Pfam" id="PF00485">
    <property type="entry name" value="PRK"/>
    <property type="match status" value="1"/>
</dbReference>
<dbReference type="InterPro" id="IPR006082">
    <property type="entry name" value="PRK"/>
</dbReference>
<keyword evidence="8 14" id="KW-0418">Kinase</keyword>
<dbReference type="EMBL" id="CADCVQ010000014">
    <property type="protein sequence ID" value="CAA9473939.1"/>
    <property type="molecule type" value="Genomic_DNA"/>
</dbReference>
<evidence type="ECO:0000256" key="8">
    <source>
        <dbReference type="ARBA" id="ARBA00022777"/>
    </source>
</evidence>
<evidence type="ECO:0000256" key="3">
    <source>
        <dbReference type="ARBA" id="ARBA00012042"/>
    </source>
</evidence>